<accession>A0ABR1LX27</accession>
<feature type="transmembrane region" description="Helical" evidence="1">
    <location>
        <begin position="37"/>
        <end position="54"/>
    </location>
</feature>
<keyword evidence="1" id="KW-1133">Transmembrane helix</keyword>
<feature type="transmembrane region" description="Helical" evidence="1">
    <location>
        <begin position="12"/>
        <end position="31"/>
    </location>
</feature>
<sequence length="140" mass="15470">MRCRLWGRTCGGGAMGCHCVLSVIFCGLTRGMVSPRFLFVCSVFVFSFSNRRLILQMRLTTSERTGQLWRESGTLLCMYLRLGIEGCFSGWMELNGGNHSESGKTWAEMGLGRLEEAPDYAWCAGTWYGLGSLALACLSA</sequence>
<dbReference type="EMBL" id="JBBPEH010000005">
    <property type="protein sequence ID" value="KAK7538635.1"/>
    <property type="molecule type" value="Genomic_DNA"/>
</dbReference>
<keyword evidence="1" id="KW-0812">Transmembrane</keyword>
<dbReference type="Proteomes" id="UP001360953">
    <property type="component" value="Unassembled WGS sequence"/>
</dbReference>
<reference evidence="2 3" key="1">
    <citation type="submission" date="2024-04" db="EMBL/GenBank/DDBJ databases">
        <title>Phyllosticta paracitricarpa is synonymous to the EU quarantine fungus P. citricarpa based on phylogenomic analyses.</title>
        <authorList>
            <consortium name="Lawrence Berkeley National Laboratory"/>
            <person name="Van ingen-buijs V.A."/>
            <person name="Van westerhoven A.C."/>
            <person name="Haridas S."/>
            <person name="Skiadas P."/>
            <person name="Martin F."/>
            <person name="Groenewald J.Z."/>
            <person name="Crous P.W."/>
            <person name="Seidl M.F."/>
        </authorList>
    </citation>
    <scope>NUCLEOTIDE SEQUENCE [LARGE SCALE GENOMIC DNA]</scope>
    <source>
        <strain evidence="2 3">CPC 17464</strain>
    </source>
</reference>
<evidence type="ECO:0000313" key="3">
    <source>
        <dbReference type="Proteomes" id="UP001360953"/>
    </source>
</evidence>
<gene>
    <name evidence="2" type="ORF">J3D65DRAFT_339005</name>
</gene>
<comment type="caution">
    <text evidence="2">The sequence shown here is derived from an EMBL/GenBank/DDBJ whole genome shotgun (WGS) entry which is preliminary data.</text>
</comment>
<dbReference type="RefSeq" id="XP_066656322.1">
    <property type="nucleotide sequence ID" value="XM_066795464.1"/>
</dbReference>
<organism evidence="2 3">
    <name type="scientific">Phyllosticta citribraziliensis</name>
    <dbReference type="NCBI Taxonomy" id="989973"/>
    <lineage>
        <taxon>Eukaryota</taxon>
        <taxon>Fungi</taxon>
        <taxon>Dikarya</taxon>
        <taxon>Ascomycota</taxon>
        <taxon>Pezizomycotina</taxon>
        <taxon>Dothideomycetes</taxon>
        <taxon>Dothideomycetes incertae sedis</taxon>
        <taxon>Botryosphaeriales</taxon>
        <taxon>Phyllostictaceae</taxon>
        <taxon>Phyllosticta</taxon>
    </lineage>
</organism>
<evidence type="ECO:0000313" key="2">
    <source>
        <dbReference type="EMBL" id="KAK7538635.1"/>
    </source>
</evidence>
<proteinExistence type="predicted"/>
<evidence type="ECO:0000256" key="1">
    <source>
        <dbReference type="SAM" id="Phobius"/>
    </source>
</evidence>
<dbReference type="GeneID" id="92028370"/>
<keyword evidence="3" id="KW-1185">Reference proteome</keyword>
<name>A0ABR1LX27_9PEZI</name>
<protein>
    <submittedName>
        <fullName evidence="2">Uncharacterized protein</fullName>
    </submittedName>
</protein>
<keyword evidence="1" id="KW-0472">Membrane</keyword>